<keyword evidence="1" id="KW-0175">Coiled coil</keyword>
<evidence type="ECO:0000313" key="2">
    <source>
        <dbReference type="EMBL" id="MEN2768559.1"/>
    </source>
</evidence>
<dbReference type="InterPro" id="IPR006379">
    <property type="entry name" value="HAD-SF_hydro_IIB"/>
</dbReference>
<keyword evidence="2" id="KW-0378">Hydrolase</keyword>
<dbReference type="SFLD" id="SFLDS00003">
    <property type="entry name" value="Haloacid_Dehalogenase"/>
    <property type="match status" value="1"/>
</dbReference>
<reference evidence="2 3" key="1">
    <citation type="submission" date="2024-05" db="EMBL/GenBank/DDBJ databases">
        <authorList>
            <person name="Haq I."/>
            <person name="Ullah Z."/>
            <person name="Ahmad R."/>
            <person name="Li M."/>
            <person name="Tong Y."/>
        </authorList>
    </citation>
    <scope>NUCLEOTIDE SEQUENCE [LARGE SCALE GENOMIC DNA]</scope>
    <source>
        <strain evidence="2 3">16A2E</strain>
    </source>
</reference>
<dbReference type="SFLD" id="SFLDG01140">
    <property type="entry name" value="C2.B:_Phosphomannomutase_and_P"/>
    <property type="match status" value="1"/>
</dbReference>
<dbReference type="PANTHER" id="PTHR10000">
    <property type="entry name" value="PHOSPHOSERINE PHOSPHATASE"/>
    <property type="match status" value="1"/>
</dbReference>
<dbReference type="Pfam" id="PF08282">
    <property type="entry name" value="Hydrolase_3"/>
    <property type="match status" value="1"/>
</dbReference>
<dbReference type="SUPFAM" id="SSF56784">
    <property type="entry name" value="HAD-like"/>
    <property type="match status" value="1"/>
</dbReference>
<dbReference type="PANTHER" id="PTHR10000:SF55">
    <property type="entry name" value="5-AMINO-6-(5-PHOSPHO-D-RIBITYLAMINO)URACIL PHOSPHATASE YCSE"/>
    <property type="match status" value="1"/>
</dbReference>
<dbReference type="EC" id="3.1.3.-" evidence="2"/>
<comment type="caution">
    <text evidence="2">The sequence shown here is derived from an EMBL/GenBank/DDBJ whole genome shotgun (WGS) entry which is preliminary data.</text>
</comment>
<proteinExistence type="predicted"/>
<dbReference type="Proteomes" id="UP001444625">
    <property type="component" value="Unassembled WGS sequence"/>
</dbReference>
<dbReference type="Gene3D" id="3.30.1240.10">
    <property type="match status" value="1"/>
</dbReference>
<evidence type="ECO:0000313" key="3">
    <source>
        <dbReference type="Proteomes" id="UP001444625"/>
    </source>
</evidence>
<sequence>MEIKAIALDMDGTLLDPSGSIDDKLLSLLSNLRKQGIKIFVATGRTQKEIADVLPSHVKLDGYVTANGMGAYTDSKPLAQHALHKQLLQQVLSEAREAKLYYEVHPLQESRFALELDKEYFTNEVIHTMAPETLLTNEFNSRTAAIDKKIQWVQELNFQDIVKVYFFSMSPKKINDWKARLNTFKQERDFSMSSSSLHNVEIMVSNVSKATGIELLLKEYGLIKDNLLVVGDGENDIPMFQLAAHAVAMKNAEENVKSEANEITSLTYEQNGLFYYLLSRFD</sequence>
<dbReference type="RefSeq" id="WP_345826049.1">
    <property type="nucleotide sequence ID" value="NZ_JBDIML010000006.1"/>
</dbReference>
<dbReference type="GO" id="GO:0016787">
    <property type="term" value="F:hydrolase activity"/>
    <property type="evidence" value="ECO:0007669"/>
    <property type="project" value="UniProtKB-KW"/>
</dbReference>
<keyword evidence="3" id="KW-1185">Reference proteome</keyword>
<accession>A0ABU9XN38</accession>
<evidence type="ECO:0000256" key="1">
    <source>
        <dbReference type="SAM" id="Coils"/>
    </source>
</evidence>
<dbReference type="NCBIfam" id="TIGR01484">
    <property type="entry name" value="HAD-SF-IIB"/>
    <property type="match status" value="1"/>
</dbReference>
<protein>
    <submittedName>
        <fullName evidence="2">HAD family hydrolase</fullName>
        <ecNumber evidence="2">3.1.3.-</ecNumber>
    </submittedName>
</protein>
<dbReference type="Gene3D" id="3.40.50.1000">
    <property type="entry name" value="HAD superfamily/HAD-like"/>
    <property type="match status" value="1"/>
</dbReference>
<dbReference type="InterPro" id="IPR023214">
    <property type="entry name" value="HAD_sf"/>
</dbReference>
<gene>
    <name evidence="2" type="ORF">ABC228_15360</name>
</gene>
<feature type="coiled-coil region" evidence="1">
    <location>
        <begin position="242"/>
        <end position="269"/>
    </location>
</feature>
<dbReference type="InterPro" id="IPR000150">
    <property type="entry name" value="Cof"/>
</dbReference>
<dbReference type="InterPro" id="IPR036412">
    <property type="entry name" value="HAD-like_sf"/>
</dbReference>
<dbReference type="NCBIfam" id="TIGR00099">
    <property type="entry name" value="Cof-subfamily"/>
    <property type="match status" value="1"/>
</dbReference>
<dbReference type="EMBL" id="JBDIML010000006">
    <property type="protein sequence ID" value="MEN2768559.1"/>
    <property type="molecule type" value="Genomic_DNA"/>
</dbReference>
<name>A0ABU9XN38_9BACI</name>
<organism evidence="2 3">
    <name type="scientific">Ornithinibacillus xuwenensis</name>
    <dbReference type="NCBI Taxonomy" id="3144668"/>
    <lineage>
        <taxon>Bacteria</taxon>
        <taxon>Bacillati</taxon>
        <taxon>Bacillota</taxon>
        <taxon>Bacilli</taxon>
        <taxon>Bacillales</taxon>
        <taxon>Bacillaceae</taxon>
        <taxon>Ornithinibacillus</taxon>
    </lineage>
</organism>